<dbReference type="Pfam" id="PF00482">
    <property type="entry name" value="T2SSF"/>
    <property type="match status" value="2"/>
</dbReference>
<dbReference type="PATRIC" id="fig|1618552.3.peg.963"/>
<keyword evidence="7 8" id="KW-0472">Membrane</keyword>
<evidence type="ECO:0000313" key="11">
    <source>
        <dbReference type="Proteomes" id="UP000034793"/>
    </source>
</evidence>
<protein>
    <recommendedName>
        <fullName evidence="9">Type II secretion system protein GspF domain-containing protein</fullName>
    </recommendedName>
</protein>
<dbReference type="InterPro" id="IPR042094">
    <property type="entry name" value="T2SS_GspF_sf"/>
</dbReference>
<reference evidence="10 11" key="1">
    <citation type="journal article" date="2015" name="Nature">
        <title>rRNA introns, odd ribosomes, and small enigmatic genomes across a large radiation of phyla.</title>
        <authorList>
            <person name="Brown C.T."/>
            <person name="Hug L.A."/>
            <person name="Thomas B.C."/>
            <person name="Sharon I."/>
            <person name="Castelle C.J."/>
            <person name="Singh A."/>
            <person name="Wilkins M.J."/>
            <person name="Williams K.H."/>
            <person name="Banfield J.F."/>
        </authorList>
    </citation>
    <scope>NUCLEOTIDE SEQUENCE [LARGE SCALE GENOMIC DNA]</scope>
</reference>
<name>A0A0G0SSV2_9BACT</name>
<dbReference type="AlphaFoldDB" id="A0A0G0SSV2"/>
<comment type="similarity">
    <text evidence="2">Belongs to the GSP F family.</text>
</comment>
<feature type="domain" description="Type II secretion system protein GspF" evidence="9">
    <location>
        <begin position="68"/>
        <end position="190"/>
    </location>
</feature>
<evidence type="ECO:0000256" key="6">
    <source>
        <dbReference type="ARBA" id="ARBA00022989"/>
    </source>
</evidence>
<evidence type="ECO:0000256" key="8">
    <source>
        <dbReference type="SAM" id="Phobius"/>
    </source>
</evidence>
<sequence>MNQYKYKAKDKTGGLIEGKVEAETPEIAAKLLRQKSLLVISLKPIRELPFNVFKKYQSRVKASDIATFTRQLATMINAGLPITEALVILRSQVKGSLQQISSQILADVEGGESLSNSMSKYPHVFSKSYIALIKSGEVGGVMDEVMVRLADNLEKQEEFKGKVKGAMVYPVIVIIGMIVVGFIMLIFVIPRLTSIYEQFGADLPITTKFLVSISGFMAKFWPFVIGAMALVAYAFKSYKATEIGRRKVDEIIIRLPLIGDLQREIMLTEITRTLSLMVGSGVSILDGLKITSEVVENVVLGDSLADAAILVEKGFPVSYAFSKHPDAFPFILSQMISVGEETGKMDEVLEKVSHIFEVESDQRVKTLTAAVEPLILIVLGLGVAFLVISIIVPIYNLSTQL</sequence>
<feature type="transmembrane region" description="Helical" evidence="8">
    <location>
        <begin position="209"/>
        <end position="235"/>
    </location>
</feature>
<evidence type="ECO:0000256" key="2">
    <source>
        <dbReference type="ARBA" id="ARBA00005745"/>
    </source>
</evidence>
<feature type="transmembrane region" description="Helical" evidence="8">
    <location>
        <begin position="166"/>
        <end position="189"/>
    </location>
</feature>
<proteinExistence type="inferred from homology"/>
<gene>
    <name evidence="10" type="ORF">UT61_C0045G0008</name>
</gene>
<dbReference type="Gene3D" id="1.20.81.30">
    <property type="entry name" value="Type II secretion system (T2SS), domain F"/>
    <property type="match status" value="2"/>
</dbReference>
<evidence type="ECO:0000259" key="9">
    <source>
        <dbReference type="Pfam" id="PF00482"/>
    </source>
</evidence>
<evidence type="ECO:0000313" key="10">
    <source>
        <dbReference type="EMBL" id="KKR28622.1"/>
    </source>
</evidence>
<comment type="caution">
    <text evidence="10">The sequence shown here is derived from an EMBL/GenBank/DDBJ whole genome shotgun (WGS) entry which is preliminary data.</text>
</comment>
<keyword evidence="3" id="KW-1003">Cell membrane</keyword>
<dbReference type="InterPro" id="IPR018076">
    <property type="entry name" value="T2SS_GspF_dom"/>
</dbReference>
<evidence type="ECO:0000256" key="5">
    <source>
        <dbReference type="ARBA" id="ARBA00022692"/>
    </source>
</evidence>
<keyword evidence="4" id="KW-0997">Cell inner membrane</keyword>
<dbReference type="GO" id="GO:0015628">
    <property type="term" value="P:protein secretion by the type II secretion system"/>
    <property type="evidence" value="ECO:0007669"/>
    <property type="project" value="TreeGrafter"/>
</dbReference>
<evidence type="ECO:0000256" key="3">
    <source>
        <dbReference type="ARBA" id="ARBA00022475"/>
    </source>
</evidence>
<feature type="transmembrane region" description="Helical" evidence="8">
    <location>
        <begin position="373"/>
        <end position="395"/>
    </location>
</feature>
<evidence type="ECO:0000256" key="1">
    <source>
        <dbReference type="ARBA" id="ARBA00004429"/>
    </source>
</evidence>
<dbReference type="InterPro" id="IPR003004">
    <property type="entry name" value="GspF/PilC"/>
</dbReference>
<evidence type="ECO:0000256" key="4">
    <source>
        <dbReference type="ARBA" id="ARBA00022519"/>
    </source>
</evidence>
<dbReference type="EMBL" id="LBXL01000045">
    <property type="protein sequence ID" value="KKR28622.1"/>
    <property type="molecule type" value="Genomic_DNA"/>
</dbReference>
<dbReference type="PANTHER" id="PTHR30012">
    <property type="entry name" value="GENERAL SECRETION PATHWAY PROTEIN"/>
    <property type="match status" value="1"/>
</dbReference>
<accession>A0A0G0SSV2</accession>
<dbReference type="PRINTS" id="PR00812">
    <property type="entry name" value="BCTERIALGSPF"/>
</dbReference>
<keyword evidence="6 8" id="KW-1133">Transmembrane helix</keyword>
<evidence type="ECO:0000256" key="7">
    <source>
        <dbReference type="ARBA" id="ARBA00023136"/>
    </source>
</evidence>
<comment type="subcellular location">
    <subcellularLocation>
        <location evidence="1">Cell inner membrane</location>
        <topology evidence="1">Multi-pass membrane protein</topology>
    </subcellularLocation>
</comment>
<dbReference type="FunFam" id="1.20.81.30:FF:000001">
    <property type="entry name" value="Type II secretion system protein F"/>
    <property type="match status" value="2"/>
</dbReference>
<keyword evidence="5 8" id="KW-0812">Transmembrane</keyword>
<organism evidence="10 11">
    <name type="scientific">Candidatus Woesebacteria bacterium GW2011_GWA1_39_8</name>
    <dbReference type="NCBI Taxonomy" id="1618552"/>
    <lineage>
        <taxon>Bacteria</taxon>
        <taxon>Candidatus Woeseibacteriota</taxon>
    </lineage>
</organism>
<dbReference type="PANTHER" id="PTHR30012:SF0">
    <property type="entry name" value="TYPE II SECRETION SYSTEM PROTEIN F-RELATED"/>
    <property type="match status" value="1"/>
</dbReference>
<feature type="domain" description="Type II secretion system protein GspF" evidence="9">
    <location>
        <begin position="271"/>
        <end position="393"/>
    </location>
</feature>
<dbReference type="Proteomes" id="UP000034793">
    <property type="component" value="Unassembled WGS sequence"/>
</dbReference>
<dbReference type="GO" id="GO:0005886">
    <property type="term" value="C:plasma membrane"/>
    <property type="evidence" value="ECO:0007669"/>
    <property type="project" value="UniProtKB-SubCell"/>
</dbReference>